<dbReference type="InterPro" id="IPR000866">
    <property type="entry name" value="AhpC/TSA"/>
</dbReference>
<keyword evidence="5" id="KW-0676">Redox-active center</keyword>
<accession>A0AAE3LQQ0</accession>
<evidence type="ECO:0000256" key="3">
    <source>
        <dbReference type="ARBA" id="ARBA00022968"/>
    </source>
</evidence>
<keyword evidence="3" id="KW-0735">Signal-anchor</keyword>
<comment type="caution">
    <text evidence="7">The sequence shown here is derived from an EMBL/GenBank/DDBJ whole genome shotgun (WGS) entry which is preliminary data.</text>
</comment>
<protein>
    <submittedName>
        <fullName evidence="7">Thiol-disulfide oxidoreductase ResA</fullName>
    </submittedName>
</protein>
<dbReference type="InterPro" id="IPR050553">
    <property type="entry name" value="Thioredoxin_ResA/DsbE_sf"/>
</dbReference>
<dbReference type="AlphaFoldDB" id="A0AAE3LQQ0"/>
<gene>
    <name evidence="7" type="primary">resA</name>
    <name evidence="7" type="ORF">OEV98_09260</name>
</gene>
<dbReference type="Proteomes" id="UP001209318">
    <property type="component" value="Unassembled WGS sequence"/>
</dbReference>
<dbReference type="InterPro" id="IPR013766">
    <property type="entry name" value="Thioredoxin_domain"/>
</dbReference>
<dbReference type="Gene3D" id="3.40.30.10">
    <property type="entry name" value="Glutaredoxin"/>
    <property type="match status" value="1"/>
</dbReference>
<evidence type="ECO:0000313" key="8">
    <source>
        <dbReference type="Proteomes" id="UP001209318"/>
    </source>
</evidence>
<dbReference type="GO" id="GO:0016491">
    <property type="term" value="F:oxidoreductase activity"/>
    <property type="evidence" value="ECO:0007669"/>
    <property type="project" value="InterPro"/>
</dbReference>
<dbReference type="GO" id="GO:0030313">
    <property type="term" value="C:cell envelope"/>
    <property type="evidence" value="ECO:0007669"/>
    <property type="project" value="UniProtKB-SubCell"/>
</dbReference>
<evidence type="ECO:0000256" key="2">
    <source>
        <dbReference type="ARBA" id="ARBA00022748"/>
    </source>
</evidence>
<evidence type="ECO:0000256" key="4">
    <source>
        <dbReference type="ARBA" id="ARBA00023157"/>
    </source>
</evidence>
<keyword evidence="4" id="KW-1015">Disulfide bond</keyword>
<dbReference type="GO" id="GO:0017004">
    <property type="term" value="P:cytochrome complex assembly"/>
    <property type="evidence" value="ECO:0007669"/>
    <property type="project" value="UniProtKB-KW"/>
</dbReference>
<dbReference type="PROSITE" id="PS51352">
    <property type="entry name" value="THIOREDOXIN_2"/>
    <property type="match status" value="1"/>
</dbReference>
<sequence>MNKKNRQIRRTVILVLLAVAIIYTLYANFTKDDRKVAAVGDKAPDFVLTDLDGKEYKLSDYKGKGVFLNFWGTYCKPCKKEMPYVDNQYKKYKEQGVEVLAVNVGETDLAIETFANQYGLSFPIVVDEDAEVQEAYGIYPLPATFLINPDGKIVKYITGEMNEQMVQQYMEMIKP</sequence>
<dbReference type="EMBL" id="JAOUSF010000003">
    <property type="protein sequence ID" value="MCU9613749.1"/>
    <property type="molecule type" value="Genomic_DNA"/>
</dbReference>
<dbReference type="PANTHER" id="PTHR42852">
    <property type="entry name" value="THIOL:DISULFIDE INTERCHANGE PROTEIN DSBE"/>
    <property type="match status" value="1"/>
</dbReference>
<evidence type="ECO:0000256" key="5">
    <source>
        <dbReference type="ARBA" id="ARBA00023284"/>
    </source>
</evidence>
<dbReference type="Pfam" id="PF00578">
    <property type="entry name" value="AhpC-TSA"/>
    <property type="match status" value="1"/>
</dbReference>
<dbReference type="GO" id="GO:0016209">
    <property type="term" value="F:antioxidant activity"/>
    <property type="evidence" value="ECO:0007669"/>
    <property type="project" value="InterPro"/>
</dbReference>
<feature type="domain" description="Thioredoxin" evidence="6">
    <location>
        <begin position="37"/>
        <end position="175"/>
    </location>
</feature>
<organism evidence="7 8">
    <name type="scientific">Perspicuibacillus lycopersici</name>
    <dbReference type="NCBI Taxonomy" id="1325689"/>
    <lineage>
        <taxon>Bacteria</taxon>
        <taxon>Bacillati</taxon>
        <taxon>Bacillota</taxon>
        <taxon>Bacilli</taxon>
        <taxon>Bacillales</taxon>
        <taxon>Bacillaceae</taxon>
        <taxon>Perspicuibacillus</taxon>
    </lineage>
</organism>
<proteinExistence type="predicted"/>
<dbReference type="InterPro" id="IPR036249">
    <property type="entry name" value="Thioredoxin-like_sf"/>
</dbReference>
<reference evidence="7" key="1">
    <citation type="submission" date="2022-10" db="EMBL/GenBank/DDBJ databases">
        <title>Description of Fervidibacillus gen. nov. in the family Fervidibacillaceae fam. nov. with two species, Fervidibacillus albus sp. nov., and Fervidibacillus halotolerans sp. nov., isolated from tidal flat sediments.</title>
        <authorList>
            <person name="Kwon K.K."/>
            <person name="Yang S.-H."/>
        </authorList>
    </citation>
    <scope>NUCLEOTIDE SEQUENCE</scope>
    <source>
        <strain evidence="7">JCM 19140</strain>
    </source>
</reference>
<dbReference type="NCBIfam" id="NF002854">
    <property type="entry name" value="PRK03147.1"/>
    <property type="match status" value="1"/>
</dbReference>
<evidence type="ECO:0000313" key="7">
    <source>
        <dbReference type="EMBL" id="MCU9613749.1"/>
    </source>
</evidence>
<dbReference type="CDD" id="cd02966">
    <property type="entry name" value="TlpA_like_family"/>
    <property type="match status" value="1"/>
</dbReference>
<dbReference type="SUPFAM" id="SSF52833">
    <property type="entry name" value="Thioredoxin-like"/>
    <property type="match status" value="1"/>
</dbReference>
<keyword evidence="8" id="KW-1185">Reference proteome</keyword>
<evidence type="ECO:0000256" key="1">
    <source>
        <dbReference type="ARBA" id="ARBA00004196"/>
    </source>
</evidence>
<evidence type="ECO:0000259" key="6">
    <source>
        <dbReference type="PROSITE" id="PS51352"/>
    </source>
</evidence>
<dbReference type="RefSeq" id="WP_263072988.1">
    <property type="nucleotide sequence ID" value="NZ_JAOUSF010000003.1"/>
</dbReference>
<comment type="subcellular location">
    <subcellularLocation>
        <location evidence="1">Cell envelope</location>
    </subcellularLocation>
</comment>
<dbReference type="PANTHER" id="PTHR42852:SF6">
    <property type="entry name" value="THIOL:DISULFIDE INTERCHANGE PROTEIN DSBE"/>
    <property type="match status" value="1"/>
</dbReference>
<keyword evidence="2" id="KW-0201">Cytochrome c-type biogenesis</keyword>
<keyword evidence="3" id="KW-0812">Transmembrane</keyword>
<name>A0AAE3LQQ0_9BACI</name>